<dbReference type="InterPro" id="IPR013680">
    <property type="entry name" value="VDCC_a2/dsu"/>
</dbReference>
<dbReference type="CDD" id="cd01463">
    <property type="entry name" value="vWA_VGCC_like"/>
    <property type="match status" value="1"/>
</dbReference>
<dbReference type="SMART" id="SM00327">
    <property type="entry name" value="VWA"/>
    <property type="match status" value="1"/>
</dbReference>
<evidence type="ECO:0000256" key="7">
    <source>
        <dbReference type="ARBA" id="ARBA00022723"/>
    </source>
</evidence>
<dbReference type="GO" id="GO:0005245">
    <property type="term" value="F:voltage-gated calcium channel activity"/>
    <property type="evidence" value="ECO:0007669"/>
    <property type="project" value="TreeGrafter"/>
</dbReference>
<keyword evidence="15" id="KW-0325">Glycoprotein</keyword>
<dbReference type="PANTHER" id="PTHR10166">
    <property type="entry name" value="VOLTAGE-DEPENDENT CALCIUM CHANNEL SUBUNIT ALPHA-2/DELTA-RELATED"/>
    <property type="match status" value="1"/>
</dbReference>
<evidence type="ECO:0000259" key="18">
    <source>
        <dbReference type="PROSITE" id="PS50234"/>
    </source>
</evidence>
<keyword evidence="7" id="KW-0479">Metal-binding</keyword>
<evidence type="ECO:0000256" key="13">
    <source>
        <dbReference type="ARBA" id="ARBA00023136"/>
    </source>
</evidence>
<dbReference type="PANTHER" id="PTHR10166:SF7">
    <property type="entry name" value="VOLTAGE-DEPENDENT CALCIUM CHANNEL SUBUNIT ALPHA-2_DELTA-2"/>
    <property type="match status" value="1"/>
</dbReference>
<reference evidence="20" key="1">
    <citation type="submission" date="2025-08" db="UniProtKB">
        <authorList>
            <consortium name="RefSeq"/>
        </authorList>
    </citation>
    <scope>IDENTIFICATION</scope>
    <source>
        <tissue evidence="20">Sperm</tissue>
    </source>
</reference>
<dbReference type="RefSeq" id="XP_032822481.1">
    <property type="nucleotide sequence ID" value="XM_032966590.1"/>
</dbReference>
<dbReference type="InterPro" id="IPR013608">
    <property type="entry name" value="VWA_N"/>
</dbReference>
<dbReference type="Gene3D" id="3.40.50.410">
    <property type="entry name" value="von Willebrand factor, type A domain"/>
    <property type="match status" value="1"/>
</dbReference>
<comment type="similarity">
    <text evidence="2">Belongs to the calcium channel subunit alpha-2/delta family.</text>
</comment>
<evidence type="ECO:0000313" key="20">
    <source>
        <dbReference type="RefSeq" id="XP_032822481.1"/>
    </source>
</evidence>
<evidence type="ECO:0000256" key="17">
    <source>
        <dbReference type="SAM" id="SignalP"/>
    </source>
</evidence>
<dbReference type="Gene3D" id="3.30.450.20">
    <property type="entry name" value="PAS domain"/>
    <property type="match status" value="1"/>
</dbReference>
<evidence type="ECO:0000313" key="19">
    <source>
        <dbReference type="Proteomes" id="UP001318040"/>
    </source>
</evidence>
<sequence>MARRRSAADATRSPLRRPPALRLTSLASPLEPLLLLALLLLALVQPGAQDSFPQGESIRYWARRIENELDRVLQLASGVDQLKQLYKEQKNDFDIEENEDKKLVENVSAEIEKLLTNKVIALKKLTETAETLQKNHQWNDDIKEENVTYFNAKQHIKLDVKPYVQFPKMTNEGEDEGEEEVFPNQIDAKFETDPAFKRPVNDSYTAVHIPTDIYRGSTIILNELNWTAGLDEVFINNKKEDPTLMWQVFGSATGLTRYYPASEWNKEGKGVDMYDVRRRPWYIQGAASPKDMLILVDVSGSVSGLTLNLIKTSVLNMLETLADDDFVNVVSFNNTANSVACFNHLVQANVRNKNVLKAAVNKMLAKGVTNYTAGLEFAFNQLLNFNNISRAFCNKMIMLFTDGGEDRAQDIFEKYNWPNKTVRVFTFSVGQHNYDVTPIQWMACANKGYYFEIPSIGAIRINTQEYLDVLSRPMVLKGPSAKQVQWTNVYQDALGLGLVITGTMPVFNTSMQGDKQNQLILGVMGVDVSLEDVKRLTKEYILGANGYFFAIDPNGYVFLHPNLLPKLASFSEPVTLDFLDAELENDIKVEIRELMIKGESGTKTFETLIKSLDERYVDKGLRTYTWKRVRETDYSLALVMPSYSLYRIKARLSDDITQAKSNLNKNKDFSSMLPPSSHSETRGHVFIAPRKYCKNMKIVRNNTEFLLNFIDEIDNKSPDAPNCEKEWIYNLLLDVEITNRLAKEAWQDLNKSTHGIKTFFVATDSGVTRIYPLEEVEDWDEEPEPYNASYYKRSLDNEGFVYKPVIPISKGGSNDPSNISILASRAVEVEIDGKVLKPAVVGVKLELEVWTAKFKLLASNHTGEGRSKRSSNCDSLGSCEMDCDLSSKELQCVILDDGGFLIMSNQEDQEKKVGEFFGVVDPSLMRALYNVSLFAKVESYDYQSTCDPEKEPKAGAAPRSIAIPRISDVLNVAWLASAAAWSLLQQLFYSLTLQTWYSADFSYADGANYKEKVSCITLQTQYYFPNNKTTFQELMDCGNCSRFFFAEKLANSNLVFVVSEKIMCPMCDNRPLIQAEQKSDGPNMCELAPRYRKGPDSCFDYNILEDTSDCGRGSMLQPSFLALVGLQVLALWLFSPIHFCPS</sequence>
<evidence type="ECO:0000256" key="14">
    <source>
        <dbReference type="ARBA" id="ARBA00023157"/>
    </source>
</evidence>
<keyword evidence="14" id="KW-1015">Disulfide bond</keyword>
<keyword evidence="4" id="KW-0109">Calcium transport</keyword>
<dbReference type="SUPFAM" id="SSF53300">
    <property type="entry name" value="vWA-like"/>
    <property type="match status" value="1"/>
</dbReference>
<protein>
    <submittedName>
        <fullName evidence="20">Voltage-dependent calcium channel subunit alpha-2/delta-2-like isoform X1</fullName>
    </submittedName>
</protein>
<comment type="subcellular location">
    <subcellularLocation>
        <location evidence="1">Membrane</location>
        <topology evidence="1">Single-pass type I membrane protein</topology>
    </subcellularLocation>
</comment>
<evidence type="ECO:0000256" key="15">
    <source>
        <dbReference type="ARBA" id="ARBA00023180"/>
    </source>
</evidence>
<accession>A0AAJ7TT30</accession>
<keyword evidence="9" id="KW-0106">Calcium</keyword>
<dbReference type="AlphaFoldDB" id="A0AAJ7TT30"/>
<feature type="chain" id="PRO_5042474589" evidence="17">
    <location>
        <begin position="50"/>
        <end position="1142"/>
    </location>
</feature>
<dbReference type="InterPro" id="IPR036465">
    <property type="entry name" value="vWFA_dom_sf"/>
</dbReference>
<keyword evidence="12" id="KW-0406">Ion transport</keyword>
<dbReference type="PROSITE" id="PS50234">
    <property type="entry name" value="VWFA"/>
    <property type="match status" value="1"/>
</dbReference>
<organism evidence="19 20">
    <name type="scientific">Petromyzon marinus</name>
    <name type="common">Sea lamprey</name>
    <dbReference type="NCBI Taxonomy" id="7757"/>
    <lineage>
        <taxon>Eukaryota</taxon>
        <taxon>Metazoa</taxon>
        <taxon>Chordata</taxon>
        <taxon>Craniata</taxon>
        <taxon>Vertebrata</taxon>
        <taxon>Cyclostomata</taxon>
        <taxon>Hyperoartia</taxon>
        <taxon>Petromyzontiformes</taxon>
        <taxon>Petromyzontidae</taxon>
        <taxon>Petromyzon</taxon>
    </lineage>
</organism>
<dbReference type="FunFam" id="3.40.50.410:FF:000006">
    <property type="entry name" value="voltage-dependent calcium channel subunit alpha-2/delta-1 isoform X1"/>
    <property type="match status" value="1"/>
</dbReference>
<gene>
    <name evidence="20" type="primary">LOC116949362</name>
</gene>
<feature type="domain" description="VWFA" evidence="18">
    <location>
        <begin position="291"/>
        <end position="470"/>
    </location>
</feature>
<dbReference type="InterPro" id="IPR002035">
    <property type="entry name" value="VWF_A"/>
</dbReference>
<keyword evidence="8 17" id="KW-0732">Signal</keyword>
<dbReference type="Pfam" id="PF00092">
    <property type="entry name" value="VWA"/>
    <property type="match status" value="1"/>
</dbReference>
<keyword evidence="11" id="KW-1133">Transmembrane helix</keyword>
<evidence type="ECO:0000256" key="8">
    <source>
        <dbReference type="ARBA" id="ARBA00022729"/>
    </source>
</evidence>
<dbReference type="Pfam" id="PF08473">
    <property type="entry name" value="VGCC_alpha2"/>
    <property type="match status" value="1"/>
</dbReference>
<keyword evidence="16" id="KW-0407">Ion channel</keyword>
<keyword evidence="10" id="KW-0851">Voltage-gated channel</keyword>
<dbReference type="Pfam" id="PF08399">
    <property type="entry name" value="VWA_N"/>
    <property type="match status" value="1"/>
</dbReference>
<dbReference type="GO" id="GO:0005891">
    <property type="term" value="C:voltage-gated calcium channel complex"/>
    <property type="evidence" value="ECO:0007669"/>
    <property type="project" value="TreeGrafter"/>
</dbReference>
<keyword evidence="3" id="KW-0813">Transport</keyword>
<dbReference type="InterPro" id="IPR051173">
    <property type="entry name" value="Ca_channel_alpha-2/delta"/>
</dbReference>
<evidence type="ECO:0000256" key="6">
    <source>
        <dbReference type="ARBA" id="ARBA00022692"/>
    </source>
</evidence>
<dbReference type="GO" id="GO:0046872">
    <property type="term" value="F:metal ion binding"/>
    <property type="evidence" value="ECO:0007669"/>
    <property type="project" value="UniProtKB-KW"/>
</dbReference>
<keyword evidence="5" id="KW-0107">Calcium channel</keyword>
<evidence type="ECO:0000256" key="3">
    <source>
        <dbReference type="ARBA" id="ARBA00022448"/>
    </source>
</evidence>
<evidence type="ECO:0000256" key="11">
    <source>
        <dbReference type="ARBA" id="ARBA00022989"/>
    </source>
</evidence>
<keyword evidence="6" id="KW-0812">Transmembrane</keyword>
<feature type="signal peptide" evidence="17">
    <location>
        <begin position="1"/>
        <end position="49"/>
    </location>
</feature>
<evidence type="ECO:0000256" key="2">
    <source>
        <dbReference type="ARBA" id="ARBA00007060"/>
    </source>
</evidence>
<evidence type="ECO:0000256" key="16">
    <source>
        <dbReference type="ARBA" id="ARBA00023303"/>
    </source>
</evidence>
<evidence type="ECO:0000256" key="10">
    <source>
        <dbReference type="ARBA" id="ARBA00022882"/>
    </source>
</evidence>
<evidence type="ECO:0000256" key="1">
    <source>
        <dbReference type="ARBA" id="ARBA00004479"/>
    </source>
</evidence>
<keyword evidence="19" id="KW-1185">Reference proteome</keyword>
<evidence type="ECO:0000256" key="5">
    <source>
        <dbReference type="ARBA" id="ARBA00022673"/>
    </source>
</evidence>
<proteinExistence type="inferred from homology"/>
<name>A0AAJ7TT30_PETMA</name>
<keyword evidence="13" id="KW-0472">Membrane</keyword>
<evidence type="ECO:0000256" key="9">
    <source>
        <dbReference type="ARBA" id="ARBA00022837"/>
    </source>
</evidence>
<evidence type="ECO:0000256" key="4">
    <source>
        <dbReference type="ARBA" id="ARBA00022568"/>
    </source>
</evidence>
<dbReference type="Proteomes" id="UP001318040">
    <property type="component" value="Chromosome 36"/>
</dbReference>
<evidence type="ECO:0000256" key="12">
    <source>
        <dbReference type="ARBA" id="ARBA00023065"/>
    </source>
</evidence>
<dbReference type="KEGG" id="pmrn:116949362"/>